<dbReference type="UniPathway" id="UPA00262">
    <property type="reaction ID" value="UER00222"/>
</dbReference>
<sequence length="162" mass="17828">MQCINWRNSILDNPYPVILNLATKSVAVIGGGHVAARKIKSLLSAGASVTVISPDLSSQIDKKAVCWVKRAYLYGDITDMDIVIACTDDPVVNQQVTADATHFQLVNNASNKGQSDFFNVAEVENNHFLFTVSTKGQSPAMAKTIKKKLAAWLESQEWFRKE</sequence>
<accession>A0A6P1E6B4</accession>
<dbReference type="Pfam" id="PF13241">
    <property type="entry name" value="NAD_binding_7"/>
    <property type="match status" value="1"/>
</dbReference>
<keyword evidence="4" id="KW-0520">NAD</keyword>
<evidence type="ECO:0000256" key="2">
    <source>
        <dbReference type="ARBA" id="ARBA00012400"/>
    </source>
</evidence>
<keyword evidence="3" id="KW-0560">Oxidoreductase</keyword>
<evidence type="ECO:0000256" key="1">
    <source>
        <dbReference type="ARBA" id="ARBA00005010"/>
    </source>
</evidence>
<comment type="pathway">
    <text evidence="1">Porphyrin-containing compound metabolism; siroheme biosynthesis; sirohydrochlorin from precorrin-2: step 1/1.</text>
</comment>
<dbReference type="GO" id="GO:0043115">
    <property type="term" value="F:precorrin-2 dehydrogenase activity"/>
    <property type="evidence" value="ECO:0007669"/>
    <property type="project" value="UniProtKB-EC"/>
</dbReference>
<dbReference type="EC" id="1.3.1.76" evidence="2"/>
<comment type="catalytic activity">
    <reaction evidence="6">
        <text>precorrin-2 + NAD(+) = sirohydrochlorin + NADH + 2 H(+)</text>
        <dbReference type="Rhea" id="RHEA:15613"/>
        <dbReference type="ChEBI" id="CHEBI:15378"/>
        <dbReference type="ChEBI" id="CHEBI:57540"/>
        <dbReference type="ChEBI" id="CHEBI:57945"/>
        <dbReference type="ChEBI" id="CHEBI:58351"/>
        <dbReference type="ChEBI" id="CHEBI:58827"/>
        <dbReference type="EC" id="1.3.1.76"/>
    </reaction>
</comment>
<dbReference type="SUPFAM" id="SSF51735">
    <property type="entry name" value="NAD(P)-binding Rossmann-fold domains"/>
    <property type="match status" value="1"/>
</dbReference>
<dbReference type="Proteomes" id="UP000465035">
    <property type="component" value="Chromosome"/>
</dbReference>
<dbReference type="EMBL" id="CP047121">
    <property type="protein sequence ID" value="QHB50771.1"/>
    <property type="molecule type" value="Genomic_DNA"/>
</dbReference>
<dbReference type="InterPro" id="IPR028161">
    <property type="entry name" value="Met8-like"/>
</dbReference>
<proteinExistence type="predicted"/>
<evidence type="ECO:0000313" key="8">
    <source>
        <dbReference type="Proteomes" id="UP000465035"/>
    </source>
</evidence>
<evidence type="ECO:0000256" key="5">
    <source>
        <dbReference type="ARBA" id="ARBA00023244"/>
    </source>
</evidence>
<reference evidence="7 8" key="1">
    <citation type="submission" date="2019-12" db="EMBL/GenBank/DDBJ databases">
        <title>Lactobacillus hilgardii FLUB.</title>
        <authorList>
            <person name="Gustaw K."/>
        </authorList>
    </citation>
    <scope>NUCLEOTIDE SEQUENCE [LARGE SCALE GENOMIC DNA]</scope>
    <source>
        <strain evidence="7 8">FLUB</strain>
    </source>
</reference>
<dbReference type="GO" id="GO:0019354">
    <property type="term" value="P:siroheme biosynthetic process"/>
    <property type="evidence" value="ECO:0007669"/>
    <property type="project" value="UniProtKB-UniPathway"/>
</dbReference>
<keyword evidence="5" id="KW-0627">Porphyrin biosynthesis</keyword>
<dbReference type="GO" id="GO:0004325">
    <property type="term" value="F:ferrochelatase activity"/>
    <property type="evidence" value="ECO:0007669"/>
    <property type="project" value="InterPro"/>
</dbReference>
<dbReference type="InterPro" id="IPR006367">
    <property type="entry name" value="Sirohaem_synthase_N"/>
</dbReference>
<evidence type="ECO:0000313" key="7">
    <source>
        <dbReference type="EMBL" id="QHB50771.1"/>
    </source>
</evidence>
<evidence type="ECO:0000256" key="3">
    <source>
        <dbReference type="ARBA" id="ARBA00023002"/>
    </source>
</evidence>
<dbReference type="InterPro" id="IPR036291">
    <property type="entry name" value="NAD(P)-bd_dom_sf"/>
</dbReference>
<dbReference type="PANTHER" id="PTHR35330">
    <property type="entry name" value="SIROHEME BIOSYNTHESIS PROTEIN MET8"/>
    <property type="match status" value="1"/>
</dbReference>
<organism evidence="7 8">
    <name type="scientific">Lentilactobacillus hilgardii</name>
    <name type="common">Lactobacillus hilgardii</name>
    <dbReference type="NCBI Taxonomy" id="1588"/>
    <lineage>
        <taxon>Bacteria</taxon>
        <taxon>Bacillati</taxon>
        <taxon>Bacillota</taxon>
        <taxon>Bacilli</taxon>
        <taxon>Lactobacillales</taxon>
        <taxon>Lactobacillaceae</taxon>
        <taxon>Lentilactobacillus</taxon>
    </lineage>
</organism>
<dbReference type="Gene3D" id="3.30.160.110">
    <property type="entry name" value="Siroheme synthase, domain 2"/>
    <property type="match status" value="1"/>
</dbReference>
<name>A0A6P1E6B4_LENHI</name>
<evidence type="ECO:0000256" key="4">
    <source>
        <dbReference type="ARBA" id="ARBA00023027"/>
    </source>
</evidence>
<dbReference type="NCBIfam" id="TIGR01470">
    <property type="entry name" value="cysG_Nterm"/>
    <property type="match status" value="1"/>
</dbReference>
<dbReference type="Gene3D" id="3.40.50.720">
    <property type="entry name" value="NAD(P)-binding Rossmann-like Domain"/>
    <property type="match status" value="1"/>
</dbReference>
<evidence type="ECO:0000256" key="6">
    <source>
        <dbReference type="ARBA" id="ARBA00047561"/>
    </source>
</evidence>
<dbReference type="PANTHER" id="PTHR35330:SF1">
    <property type="entry name" value="SIROHEME BIOSYNTHESIS PROTEIN MET8"/>
    <property type="match status" value="1"/>
</dbReference>
<protein>
    <recommendedName>
        <fullName evidence="2">precorrin-2 dehydrogenase</fullName>
        <ecNumber evidence="2">1.3.1.76</ecNumber>
    </recommendedName>
</protein>
<dbReference type="SUPFAM" id="SSF75615">
    <property type="entry name" value="Siroheme synthase middle domains-like"/>
    <property type="match status" value="1"/>
</dbReference>
<gene>
    <name evidence="7" type="ORF">GQR93_00335</name>
</gene>
<dbReference type="AlphaFoldDB" id="A0A6P1E6B4"/>